<dbReference type="InterPro" id="IPR011009">
    <property type="entry name" value="Kinase-like_dom_sf"/>
</dbReference>
<feature type="non-terminal residue" evidence="3">
    <location>
        <position position="491"/>
    </location>
</feature>
<evidence type="ECO:0000313" key="4">
    <source>
        <dbReference type="Proteomes" id="UP001178507"/>
    </source>
</evidence>
<evidence type="ECO:0000259" key="2">
    <source>
        <dbReference type="Pfam" id="PF03109"/>
    </source>
</evidence>
<dbReference type="CDD" id="cd13969">
    <property type="entry name" value="ADCK1-like"/>
    <property type="match status" value="1"/>
</dbReference>
<gene>
    <name evidence="3" type="ORF">EVOR1521_LOCUS9274</name>
</gene>
<reference evidence="3" key="1">
    <citation type="submission" date="2023-08" db="EMBL/GenBank/DDBJ databases">
        <authorList>
            <person name="Chen Y."/>
            <person name="Shah S."/>
            <person name="Dougan E. K."/>
            <person name="Thang M."/>
            <person name="Chan C."/>
        </authorList>
    </citation>
    <scope>NUCLEOTIDE SEQUENCE</scope>
</reference>
<dbReference type="Proteomes" id="UP001178507">
    <property type="component" value="Unassembled WGS sequence"/>
</dbReference>
<comment type="caution">
    <text evidence="3">The sequence shown here is derived from an EMBL/GenBank/DDBJ whole genome shotgun (WGS) entry which is preliminary data.</text>
</comment>
<evidence type="ECO:0000313" key="3">
    <source>
        <dbReference type="EMBL" id="CAJ1381658.1"/>
    </source>
</evidence>
<organism evidence="3 4">
    <name type="scientific">Effrenium voratum</name>
    <dbReference type="NCBI Taxonomy" id="2562239"/>
    <lineage>
        <taxon>Eukaryota</taxon>
        <taxon>Sar</taxon>
        <taxon>Alveolata</taxon>
        <taxon>Dinophyceae</taxon>
        <taxon>Suessiales</taxon>
        <taxon>Symbiodiniaceae</taxon>
        <taxon>Effrenium</taxon>
    </lineage>
</organism>
<dbReference type="Pfam" id="PF03109">
    <property type="entry name" value="ABC1"/>
    <property type="match status" value="1"/>
</dbReference>
<proteinExistence type="inferred from homology"/>
<protein>
    <recommendedName>
        <fullName evidence="2">ABC1 atypical kinase-like domain-containing protein</fullName>
    </recommendedName>
</protein>
<dbReference type="AlphaFoldDB" id="A0AA36I5V0"/>
<name>A0AA36I5V0_9DINO</name>
<dbReference type="EMBL" id="CAUJNA010000831">
    <property type="protein sequence ID" value="CAJ1381658.1"/>
    <property type="molecule type" value="Genomic_DNA"/>
</dbReference>
<dbReference type="PANTHER" id="PTHR43173:SF28">
    <property type="entry name" value="AARF DOMAIN CONTAINING KINASE 5"/>
    <property type="match status" value="1"/>
</dbReference>
<dbReference type="InterPro" id="IPR004147">
    <property type="entry name" value="ABC1_dom"/>
</dbReference>
<dbReference type="InterPro" id="IPR045307">
    <property type="entry name" value="ADCK1_dom"/>
</dbReference>
<feature type="domain" description="ABC1 atypical kinase-like" evidence="2">
    <location>
        <begin position="152"/>
        <end position="373"/>
    </location>
</feature>
<dbReference type="PANTHER" id="PTHR43173">
    <property type="entry name" value="ABC1 FAMILY PROTEIN"/>
    <property type="match status" value="1"/>
</dbReference>
<dbReference type="InterPro" id="IPR051130">
    <property type="entry name" value="Mito_struct-func_regulator"/>
</dbReference>
<dbReference type="SUPFAM" id="SSF56112">
    <property type="entry name" value="Protein kinase-like (PK-like)"/>
    <property type="match status" value="1"/>
</dbReference>
<accession>A0AA36I5V0</accession>
<comment type="similarity">
    <text evidence="1">Belongs to the protein kinase superfamily. ADCK protein kinase family.</text>
</comment>
<keyword evidence="4" id="KW-1185">Reference proteome</keyword>
<evidence type="ECO:0000256" key="1">
    <source>
        <dbReference type="ARBA" id="ARBA00009670"/>
    </source>
</evidence>
<sequence length="491" mass="54596">MAEPTDAEAKRRRVEPVMPAPDMMMGMSRSMVTMMQFNEQKQDYINSLSNLEEETPQYNQTLQECHQRGAERCVKVTNQHRGLYVKAAQFIASIRGGTGERGVPKPYVDALATFTDHAPHKSIEEVAEALQECMSLGQWPTAPLDEACDLRWIEAEPIASASLAQVHRAELRDGTKVAVKVQYPELRKEMASDFAVFKTMGAQIKQMAAGYDLLWVVEDFETNLQRELDFTLEALNGEETARQLAHREQIYVPKVFKELSSSRVLVMEYLDGLLKANDPVGLRKAGLDVAECAQLLCDTFAEMIFVHGRVHADPHAGNIYFRAVGPSGQKRPQLVLLDHGLYYDLCEGDHDVRLNFCQYWQACCAKDRQKMTELGQTFAGALHRFLPLILSPSFVFGGSGVSLREILSAARGHLPESLTLKDVADFVVATRMGGHNLLGVLHSLGYTRGLLEALGFDESRRLASMLRFATLGATQHPDPRRALSAAEEAGG</sequence>